<dbReference type="AlphaFoldDB" id="A0A7W3TR14"/>
<name>A0A7W3TR14_9LACO</name>
<dbReference type="RefSeq" id="WP_182597731.1">
    <property type="nucleotide sequence ID" value="NZ_JACIVC010000043.1"/>
</dbReference>
<accession>A0A7W3TR14</accession>
<protein>
    <recommendedName>
        <fullName evidence="3">Response regulatory domain-containing protein</fullName>
    </recommendedName>
</protein>
<dbReference type="Gene3D" id="3.40.50.2300">
    <property type="match status" value="1"/>
</dbReference>
<keyword evidence="2" id="KW-1185">Reference proteome</keyword>
<dbReference type="Proteomes" id="UP000518316">
    <property type="component" value="Unassembled WGS sequence"/>
</dbReference>
<reference evidence="1 2" key="1">
    <citation type="submission" date="2020-07" db="EMBL/GenBank/DDBJ databases">
        <title>Description of Limosilactobacillus balticus sp. nov., Limosilactobacillus agrestis sp. nov., Limosilactobacillus albertensis sp. nov., Limosilactobacillus rudii sp. nov., Limosilactobacillus fastidiosus sp. nov., five novel Limosilactobacillus species isolated from the vertebrate gastrointestinal tract, and proposal of 6 subspecies of Limosilactobacillus reuteri adapted to the gastrointestinal tract of specific vertebrate hosts.</title>
        <authorList>
            <person name="Li F."/>
            <person name="Cheng C."/>
            <person name="Zheng J."/>
            <person name="Quevedo R.M."/>
            <person name="Li J."/>
            <person name="Roos S."/>
            <person name="Gaenzle M.G."/>
            <person name="Walter J."/>
        </authorList>
    </citation>
    <scope>NUCLEOTIDE SEQUENCE [LARGE SCALE GENOMIC DNA]</scope>
    <source>
        <strain evidence="1 2">RRLNB_1_1</strain>
    </source>
</reference>
<evidence type="ECO:0000313" key="2">
    <source>
        <dbReference type="Proteomes" id="UP000518316"/>
    </source>
</evidence>
<evidence type="ECO:0000313" key="1">
    <source>
        <dbReference type="EMBL" id="MBB1069066.1"/>
    </source>
</evidence>
<evidence type="ECO:0008006" key="3">
    <source>
        <dbReference type="Google" id="ProtNLM"/>
    </source>
</evidence>
<organism evidence="1 2">
    <name type="scientific">Limosilactobacillus albertensis</name>
    <dbReference type="NCBI Taxonomy" id="2759752"/>
    <lineage>
        <taxon>Bacteria</taxon>
        <taxon>Bacillati</taxon>
        <taxon>Bacillota</taxon>
        <taxon>Bacilli</taxon>
        <taxon>Lactobacillales</taxon>
        <taxon>Lactobacillaceae</taxon>
        <taxon>Limosilactobacillus</taxon>
    </lineage>
</organism>
<proteinExistence type="predicted"/>
<dbReference type="EMBL" id="JACIVC010000043">
    <property type="protein sequence ID" value="MBB1069066.1"/>
    <property type="molecule type" value="Genomic_DNA"/>
</dbReference>
<gene>
    <name evidence="1" type="ORF">H5S40_02630</name>
</gene>
<sequence>MLNVFILEDNPIQLHQMKNNIEKIGANLDIKVNCKIFINTDDLKKNLPQPSHSNVFILDLEINKNNTNQIALSCTPPPQNLTL</sequence>
<comment type="caution">
    <text evidence="1">The sequence shown here is derived from an EMBL/GenBank/DDBJ whole genome shotgun (WGS) entry which is preliminary data.</text>
</comment>